<evidence type="ECO:0000256" key="3">
    <source>
        <dbReference type="ARBA" id="ARBA00022741"/>
    </source>
</evidence>
<proteinExistence type="predicted"/>
<dbReference type="SMART" id="SM00220">
    <property type="entry name" value="S_TKc"/>
    <property type="match status" value="1"/>
</dbReference>
<evidence type="ECO:0000256" key="1">
    <source>
        <dbReference type="ARBA" id="ARBA00012513"/>
    </source>
</evidence>
<name>U1PEQ0_9ACTO</name>
<dbReference type="Pfam" id="PF00069">
    <property type="entry name" value="Pkinase"/>
    <property type="match status" value="1"/>
</dbReference>
<dbReference type="GO" id="GO:0005524">
    <property type="term" value="F:ATP binding"/>
    <property type="evidence" value="ECO:0007669"/>
    <property type="project" value="UniProtKB-KW"/>
</dbReference>
<sequence length="916" mass="95688">MLSSRPVISQSIHTSGSEVVICLLTGSTLVGLIGLQVGGLIANAVRFTASAWQGRPARASIAIRSLWNLPSFKRHGALMTTQSPASRHLGSSYIMESRIGAGAQGEVWRGRRTDSREVLAFKVLRADLVENPDVVDRFIKERSTLLRVRSPYVVAIRDVVIEGSTFAIVMDYVNGGDLRDLLRARGSLPPAQVASLGTRIAQGLSSVHRAGVVHRDIKPANVLLSSRPSRGGDPAETVATGVAPGWGMPEAVVPRLADFGVARICDTFSASHLTGVIGTPLYMAPEILSMQAPTSAADIYSLGIMLYEMSCGTAPFVGEPAQLLSQHARRDAGRPDGLPDVLWELIASMMAKQPDMRPAIELVAQRLEVMQSALAGVPAAPRLASPPQSTASVVPYDWDAPSPADAATAPTVLSGLTQATVTASAIPTLVSGQSVNVPGGLGQASAVGGAQAGAGAPVPMTTSMPGGYAANTAGTTPPASFFPQTGPQGTGYTPADAAAFAPRRPRRRWWIAAAAVVTVLAVVGTGWWYFFSGPSVDNTWPAALPEGNRVQEDQRYTEVDDPYLSADGSRLLYSNMSKVHLFDLTRKGTSKVWSGECDEARFWAGTSLLCSSTSGQATLVSDSGKTSKAPFPEGSTFLGATTDVAVISSGEGTASDGPLIAYDAAGKEKWRAGGHYEKGRVRNGFVLAYESKSKQIQVLSAKDGAVLMSETGDRPNFDSDTQLPGGVNIQTGPEAFSRITTSGATIYDADGSETGTVSGSFTEKHQWAASVPLDALALKEAYTSLAKASSSTTPVIGPRGTINVSIDVKACTAKVGDKKLALPEPAKGEQCVIKPIGGLRDGQLLMQVGKQGYISDETGALVVAVSPDSGKIGWKTQGTYVATVPPLGGGSSGARLMLGQGGTYNYDLVVSSVTSR</sequence>
<keyword evidence="7" id="KW-0472">Membrane</keyword>
<dbReference type="InterPro" id="IPR011009">
    <property type="entry name" value="Kinase-like_dom_sf"/>
</dbReference>
<evidence type="ECO:0000256" key="2">
    <source>
        <dbReference type="ARBA" id="ARBA00022679"/>
    </source>
</evidence>
<feature type="transmembrane region" description="Helical" evidence="7">
    <location>
        <begin position="509"/>
        <end position="530"/>
    </location>
</feature>
<evidence type="ECO:0000313" key="9">
    <source>
        <dbReference type="EMBL" id="ERH15080.1"/>
    </source>
</evidence>
<protein>
    <recommendedName>
        <fullName evidence="1">non-specific serine/threonine protein kinase</fullName>
        <ecNumber evidence="1">2.7.11.1</ecNumber>
    </recommendedName>
</protein>
<organism evidence="9 10">
    <name type="scientific">Actinomyces johnsonii F0510</name>
    <dbReference type="NCBI Taxonomy" id="1227262"/>
    <lineage>
        <taxon>Bacteria</taxon>
        <taxon>Bacillati</taxon>
        <taxon>Actinomycetota</taxon>
        <taxon>Actinomycetes</taxon>
        <taxon>Actinomycetales</taxon>
        <taxon>Actinomycetaceae</taxon>
        <taxon>Actinomyces</taxon>
    </lineage>
</organism>
<keyword evidence="7" id="KW-0812">Transmembrane</keyword>
<feature type="transmembrane region" description="Helical" evidence="7">
    <location>
        <begin position="20"/>
        <end position="45"/>
    </location>
</feature>
<keyword evidence="2" id="KW-0808">Transferase</keyword>
<keyword evidence="3" id="KW-0547">Nucleotide-binding</keyword>
<dbReference type="PANTHER" id="PTHR43671">
    <property type="entry name" value="SERINE/THREONINE-PROTEIN KINASE NEK"/>
    <property type="match status" value="1"/>
</dbReference>
<dbReference type="CDD" id="cd14014">
    <property type="entry name" value="STKc_PknB_like"/>
    <property type="match status" value="1"/>
</dbReference>
<feature type="compositionally biased region" description="Polar residues" evidence="6">
    <location>
        <begin position="472"/>
        <end position="488"/>
    </location>
</feature>
<evidence type="ECO:0000256" key="6">
    <source>
        <dbReference type="SAM" id="MobiDB-lite"/>
    </source>
</evidence>
<dbReference type="InterPro" id="IPR000719">
    <property type="entry name" value="Prot_kinase_dom"/>
</dbReference>
<dbReference type="PROSITE" id="PS00108">
    <property type="entry name" value="PROTEIN_KINASE_ST"/>
    <property type="match status" value="1"/>
</dbReference>
<dbReference type="PROSITE" id="PS50011">
    <property type="entry name" value="PROTEIN_KINASE_DOM"/>
    <property type="match status" value="1"/>
</dbReference>
<reference evidence="9 10" key="1">
    <citation type="submission" date="2013-06" db="EMBL/GenBank/DDBJ databases">
        <authorList>
            <person name="Weinstock G."/>
            <person name="Sodergren E."/>
            <person name="Lobos E.A."/>
            <person name="Fulton L."/>
            <person name="Fulton R."/>
            <person name="Courtney L."/>
            <person name="Fronick C."/>
            <person name="O'Laughlin M."/>
            <person name="Godfrey J."/>
            <person name="Wilson R.M."/>
            <person name="Miner T."/>
            <person name="Farmer C."/>
            <person name="Delehaunty K."/>
            <person name="Cordes M."/>
            <person name="Minx P."/>
            <person name="Tomlinson C."/>
            <person name="Chen J."/>
            <person name="Wollam A."/>
            <person name="Pepin K.H."/>
            <person name="Bhonagiri V."/>
            <person name="Zhang X."/>
            <person name="Warren W."/>
            <person name="Mitreva M."/>
            <person name="Mardis E.R."/>
            <person name="Wilson R.K."/>
        </authorList>
    </citation>
    <scope>NUCLEOTIDE SEQUENCE [LARGE SCALE GENOMIC DNA]</scope>
    <source>
        <strain evidence="9 10">F0510</strain>
    </source>
</reference>
<gene>
    <name evidence="9" type="ORF">HMPREF1549_03362</name>
</gene>
<dbReference type="GO" id="GO:0004674">
    <property type="term" value="F:protein serine/threonine kinase activity"/>
    <property type="evidence" value="ECO:0007669"/>
    <property type="project" value="UniProtKB-EC"/>
</dbReference>
<accession>U1PEQ0</accession>
<evidence type="ECO:0000256" key="5">
    <source>
        <dbReference type="ARBA" id="ARBA00022840"/>
    </source>
</evidence>
<dbReference type="PATRIC" id="fig|1227262.3.peg.2719"/>
<dbReference type="Proteomes" id="UP000016498">
    <property type="component" value="Unassembled WGS sequence"/>
</dbReference>
<dbReference type="HOGENOM" id="CLU_339100_0_0_11"/>
<feature type="domain" description="Protein kinase" evidence="8">
    <location>
        <begin position="93"/>
        <end position="370"/>
    </location>
</feature>
<dbReference type="Gene3D" id="1.10.510.10">
    <property type="entry name" value="Transferase(Phosphotransferase) domain 1"/>
    <property type="match status" value="1"/>
</dbReference>
<keyword evidence="4 9" id="KW-0418">Kinase</keyword>
<comment type="caution">
    <text evidence="9">The sequence shown here is derived from an EMBL/GenBank/DDBJ whole genome shotgun (WGS) entry which is preliminary data.</text>
</comment>
<keyword evidence="7" id="KW-1133">Transmembrane helix</keyword>
<dbReference type="PANTHER" id="PTHR43671:SF13">
    <property type="entry name" value="SERINE_THREONINE-PROTEIN KINASE NEK2"/>
    <property type="match status" value="1"/>
</dbReference>
<dbReference type="EC" id="2.7.11.1" evidence="1"/>
<evidence type="ECO:0000256" key="4">
    <source>
        <dbReference type="ARBA" id="ARBA00022777"/>
    </source>
</evidence>
<evidence type="ECO:0000256" key="7">
    <source>
        <dbReference type="SAM" id="Phobius"/>
    </source>
</evidence>
<feature type="region of interest" description="Disordered" evidence="6">
    <location>
        <begin position="469"/>
        <end position="488"/>
    </location>
</feature>
<dbReference type="InterPro" id="IPR050660">
    <property type="entry name" value="NEK_Ser/Thr_kinase"/>
</dbReference>
<dbReference type="EMBL" id="AWSD01000414">
    <property type="protein sequence ID" value="ERH15080.1"/>
    <property type="molecule type" value="Genomic_DNA"/>
</dbReference>
<dbReference type="SUPFAM" id="SSF56112">
    <property type="entry name" value="Protein kinase-like (PK-like)"/>
    <property type="match status" value="1"/>
</dbReference>
<keyword evidence="5" id="KW-0067">ATP-binding</keyword>
<evidence type="ECO:0000259" key="8">
    <source>
        <dbReference type="PROSITE" id="PS50011"/>
    </source>
</evidence>
<dbReference type="InterPro" id="IPR008271">
    <property type="entry name" value="Ser/Thr_kinase_AS"/>
</dbReference>
<dbReference type="AlphaFoldDB" id="U1PEQ0"/>
<evidence type="ECO:0000313" key="10">
    <source>
        <dbReference type="Proteomes" id="UP000016498"/>
    </source>
</evidence>